<dbReference type="Pfam" id="PF13649">
    <property type="entry name" value="Methyltransf_25"/>
    <property type="match status" value="1"/>
</dbReference>
<dbReference type="Pfam" id="PF07690">
    <property type="entry name" value="MFS_1"/>
    <property type="match status" value="1"/>
</dbReference>
<evidence type="ECO:0000313" key="4">
    <source>
        <dbReference type="Proteomes" id="UP000249646"/>
    </source>
</evidence>
<dbReference type="PANTHER" id="PTHR43591:SF110">
    <property type="entry name" value="RHODANESE DOMAIN-CONTAINING PROTEIN"/>
    <property type="match status" value="1"/>
</dbReference>
<feature type="transmembrane region" description="Helical" evidence="1">
    <location>
        <begin position="116"/>
        <end position="135"/>
    </location>
</feature>
<feature type="domain" description="Methyltransferase" evidence="2">
    <location>
        <begin position="351"/>
        <end position="441"/>
    </location>
</feature>
<dbReference type="CDD" id="cd02440">
    <property type="entry name" value="AdoMet_MTases"/>
    <property type="match status" value="1"/>
</dbReference>
<dbReference type="Proteomes" id="UP000249646">
    <property type="component" value="Unassembled WGS sequence"/>
</dbReference>
<evidence type="ECO:0000313" key="3">
    <source>
        <dbReference type="EMBL" id="PZW01567.1"/>
    </source>
</evidence>
<dbReference type="InterPro" id="IPR036259">
    <property type="entry name" value="MFS_trans_sf"/>
</dbReference>
<feature type="transmembrane region" description="Helical" evidence="1">
    <location>
        <begin position="211"/>
        <end position="236"/>
    </location>
</feature>
<dbReference type="AlphaFoldDB" id="A0A2W7G5N1"/>
<dbReference type="Gene3D" id="1.20.1250.20">
    <property type="entry name" value="MFS general substrate transporter like domains"/>
    <property type="match status" value="1"/>
</dbReference>
<dbReference type="InterPro" id="IPR011701">
    <property type="entry name" value="MFS"/>
</dbReference>
<dbReference type="InterPro" id="IPR041698">
    <property type="entry name" value="Methyltransf_25"/>
</dbReference>
<dbReference type="GO" id="GO:0022857">
    <property type="term" value="F:transmembrane transporter activity"/>
    <property type="evidence" value="ECO:0007669"/>
    <property type="project" value="InterPro"/>
</dbReference>
<name>A0A2W7G5N1_9BACT</name>
<feature type="transmembrane region" description="Helical" evidence="1">
    <location>
        <begin position="186"/>
        <end position="205"/>
    </location>
</feature>
<keyword evidence="1" id="KW-0472">Membrane</keyword>
<dbReference type="GO" id="GO:0008168">
    <property type="term" value="F:methyltransferase activity"/>
    <property type="evidence" value="ECO:0007669"/>
    <property type="project" value="UniProtKB-KW"/>
</dbReference>
<dbReference type="EMBL" id="QKUB01000001">
    <property type="protein sequence ID" value="PZW01567.1"/>
    <property type="molecule type" value="Genomic_DNA"/>
</dbReference>
<comment type="caution">
    <text evidence="3">The sequence shown here is derived from an EMBL/GenBank/DDBJ whole genome shotgun (WGS) entry which is preliminary data.</text>
</comment>
<dbReference type="GO" id="GO:0032259">
    <property type="term" value="P:methylation"/>
    <property type="evidence" value="ECO:0007669"/>
    <property type="project" value="UniProtKB-KW"/>
</dbReference>
<feature type="transmembrane region" description="Helical" evidence="1">
    <location>
        <begin position="283"/>
        <end position="302"/>
    </location>
</feature>
<gene>
    <name evidence="3" type="ORF">BCF89_10189</name>
</gene>
<keyword evidence="1" id="KW-0812">Transmembrane</keyword>
<organism evidence="3 4">
    <name type="scientific">Metamycoplasma auris</name>
    <dbReference type="NCBI Taxonomy" id="51363"/>
    <lineage>
        <taxon>Bacteria</taxon>
        <taxon>Bacillati</taxon>
        <taxon>Mycoplasmatota</taxon>
        <taxon>Mycoplasmoidales</taxon>
        <taxon>Metamycoplasmataceae</taxon>
        <taxon>Metamycoplasma</taxon>
    </lineage>
</organism>
<accession>A0A2W7G5N1</accession>
<dbReference type="PANTHER" id="PTHR43591">
    <property type="entry name" value="METHYLTRANSFERASE"/>
    <property type="match status" value="1"/>
</dbReference>
<dbReference type="SUPFAM" id="SSF103473">
    <property type="entry name" value="MFS general substrate transporter"/>
    <property type="match status" value="1"/>
</dbReference>
<dbReference type="Gene3D" id="3.40.50.150">
    <property type="entry name" value="Vaccinia Virus protein VP39"/>
    <property type="match status" value="1"/>
</dbReference>
<feature type="transmembrane region" description="Helical" evidence="1">
    <location>
        <begin position="155"/>
        <end position="177"/>
    </location>
</feature>
<dbReference type="InterPro" id="IPR029063">
    <property type="entry name" value="SAM-dependent_MTases_sf"/>
</dbReference>
<feature type="transmembrane region" description="Helical" evidence="1">
    <location>
        <begin position="6"/>
        <end position="24"/>
    </location>
</feature>
<protein>
    <submittedName>
        <fullName evidence="3">Methyltransferase family protein</fullName>
    </submittedName>
</protein>
<keyword evidence="3" id="KW-0808">Transferase</keyword>
<dbReference type="SUPFAM" id="SSF53335">
    <property type="entry name" value="S-adenosyl-L-methionine-dependent methyltransferases"/>
    <property type="match status" value="1"/>
</dbReference>
<feature type="transmembrane region" description="Helical" evidence="1">
    <location>
        <begin position="44"/>
        <end position="64"/>
    </location>
</feature>
<keyword evidence="1" id="KW-1133">Transmembrane helix</keyword>
<evidence type="ECO:0000256" key="1">
    <source>
        <dbReference type="SAM" id="Phobius"/>
    </source>
</evidence>
<keyword evidence="4" id="KW-1185">Reference proteome</keyword>
<reference evidence="3 4" key="1">
    <citation type="submission" date="2018-06" db="EMBL/GenBank/DDBJ databases">
        <title>Genomic Encyclopedia of Archaeal and Bacterial Type Strains, Phase II (KMG-II): from individual species to whole genera.</title>
        <authorList>
            <person name="Goeker M."/>
        </authorList>
    </citation>
    <scope>NUCLEOTIDE SEQUENCE [LARGE SCALE GENOMIC DNA]</scope>
    <source>
        <strain evidence="3 4">ATCC 51348</strain>
    </source>
</reference>
<feature type="transmembrane region" description="Helical" evidence="1">
    <location>
        <begin position="256"/>
        <end position="277"/>
    </location>
</feature>
<evidence type="ECO:0000259" key="2">
    <source>
        <dbReference type="Pfam" id="PF13649"/>
    </source>
</evidence>
<sequence length="541" mass="63748">MILSIVLIILNTCLGIIHSFRFIYLKNVVYYIATNNKEMKTLNISNSFATSFGLLLSAILSFFLFKNLAFYWLVILNMVTYLISGFLYFSLQTTSSSTNFQTENDHSKQIIKKTKLKSWIFILCGTFLVGIFLYPKISGLSQLFSSLTSYKIDTWGFYLSIIFTLFSLLGVIVSYFLRSKEKYQKTFFIILIALMLILNFVWLPFKNTKESSYLISYIAITTTQQFLFSLFIPIFYSLSYELFDKHNFHKQNGISIVFRILLSSLINLILTLITIQFTYFYAYLFYSAVILIACLGIFYSMFDLRDLKIKKYYNNKLISDEYKETTTKGLWKSEKLILNDLITKKVKITSILDIGCGTGRTTFELEKIFPEAKIIAIDISKELMKNLKDTKNITFLMQNILTFKEDTKFDLIFFSFNGLTNIISKRDLDKFFKKINNLLRDKNSHFIFTIHDMFSSDEYKDFWTNKIKVYSLPLFSNKKVLINTRLGIKHINRFYTHEDMLKIFDIYSFKLNNHFKRNDDLEEDWVKDFSMPIIFYDVSKK</sequence>
<keyword evidence="3" id="KW-0489">Methyltransferase</keyword>
<feature type="transmembrane region" description="Helical" evidence="1">
    <location>
        <begin position="70"/>
        <end position="91"/>
    </location>
</feature>
<proteinExistence type="predicted"/>